<reference evidence="11" key="1">
    <citation type="journal article" date="2019" name="Int. J. Syst. Evol. Microbiol.">
        <title>The Global Catalogue of Microorganisms (GCM) 10K type strain sequencing project: providing services to taxonomists for standard genome sequencing and annotation.</title>
        <authorList>
            <consortium name="The Broad Institute Genomics Platform"/>
            <consortium name="The Broad Institute Genome Sequencing Center for Infectious Disease"/>
            <person name="Wu L."/>
            <person name="Ma J."/>
        </authorList>
    </citation>
    <scope>NUCLEOTIDE SEQUENCE [LARGE SCALE GENOMIC DNA]</scope>
    <source>
        <strain evidence="11">CGMCC 4.7177</strain>
    </source>
</reference>
<dbReference type="InterPro" id="IPR018044">
    <property type="entry name" value="Peptidase_S11"/>
</dbReference>
<dbReference type="Gene3D" id="3.30.457.10">
    <property type="entry name" value="Copper amine oxidase-like, N-terminal domain"/>
    <property type="match status" value="1"/>
</dbReference>
<dbReference type="Pfam" id="PF07833">
    <property type="entry name" value="Cu_amine_oxidN1"/>
    <property type="match status" value="1"/>
</dbReference>
<evidence type="ECO:0000313" key="11">
    <source>
        <dbReference type="Proteomes" id="UP001597218"/>
    </source>
</evidence>
<evidence type="ECO:0000256" key="6">
    <source>
        <dbReference type="ARBA" id="ARBA00023316"/>
    </source>
</evidence>
<organism evidence="10 11">
    <name type="scientific">Sporosarcina siberiensis</name>
    <dbReference type="NCBI Taxonomy" id="1365606"/>
    <lineage>
        <taxon>Bacteria</taxon>
        <taxon>Bacillati</taxon>
        <taxon>Bacillota</taxon>
        <taxon>Bacilli</taxon>
        <taxon>Bacillales</taxon>
        <taxon>Caryophanaceae</taxon>
        <taxon>Sporosarcina</taxon>
    </lineage>
</organism>
<dbReference type="PANTHER" id="PTHR21581:SF33">
    <property type="entry name" value="D-ALANYL-D-ALANINE CARBOXYPEPTIDASE DACB"/>
    <property type="match status" value="1"/>
</dbReference>
<dbReference type="RefSeq" id="WP_381539338.1">
    <property type="nucleotide sequence ID" value="NZ_JBHUGI010000034.1"/>
</dbReference>
<dbReference type="InterPro" id="IPR036582">
    <property type="entry name" value="Mao_N_sf"/>
</dbReference>
<dbReference type="InterPro" id="IPR012338">
    <property type="entry name" value="Beta-lactam/transpept-like"/>
</dbReference>
<keyword evidence="4" id="KW-0133">Cell shape</keyword>
<evidence type="ECO:0000259" key="9">
    <source>
        <dbReference type="Pfam" id="PF07833"/>
    </source>
</evidence>
<feature type="domain" description="Peptidase S11 D-alanyl-D-alanine carboxypeptidase A N-terminal" evidence="8">
    <location>
        <begin position="125"/>
        <end position="345"/>
    </location>
</feature>
<keyword evidence="3" id="KW-0378">Hydrolase</keyword>
<evidence type="ECO:0000259" key="8">
    <source>
        <dbReference type="Pfam" id="PF00768"/>
    </source>
</evidence>
<proteinExistence type="inferred from homology"/>
<keyword evidence="2" id="KW-0732">Signal</keyword>
<evidence type="ECO:0000256" key="2">
    <source>
        <dbReference type="ARBA" id="ARBA00022729"/>
    </source>
</evidence>
<protein>
    <submittedName>
        <fullName evidence="10">Stalk domain-containing protein</fullName>
    </submittedName>
</protein>
<keyword evidence="6" id="KW-0961">Cell wall biogenesis/degradation</keyword>
<dbReference type="Pfam" id="PF00768">
    <property type="entry name" value="Peptidase_S11"/>
    <property type="match status" value="1"/>
</dbReference>
<accession>A0ABW4SLI7</accession>
<gene>
    <name evidence="10" type="ORF">ACFSFY_14805</name>
</gene>
<feature type="domain" description="Copper amine oxidase-like N-terminal" evidence="9">
    <location>
        <begin position="435"/>
        <end position="533"/>
    </location>
</feature>
<comment type="caution">
    <text evidence="10">The sequence shown here is derived from an EMBL/GenBank/DDBJ whole genome shotgun (WGS) entry which is preliminary data.</text>
</comment>
<dbReference type="InterPro" id="IPR001967">
    <property type="entry name" value="Peptidase_S11_N"/>
</dbReference>
<keyword evidence="5" id="KW-0573">Peptidoglycan synthesis</keyword>
<keyword evidence="11" id="KW-1185">Reference proteome</keyword>
<evidence type="ECO:0000256" key="4">
    <source>
        <dbReference type="ARBA" id="ARBA00022960"/>
    </source>
</evidence>
<evidence type="ECO:0000256" key="5">
    <source>
        <dbReference type="ARBA" id="ARBA00022984"/>
    </source>
</evidence>
<comment type="similarity">
    <text evidence="1 7">Belongs to the peptidase S11 family.</text>
</comment>
<sequence length="541" mass="60332">MPKKIIALFIAVIFILPVNIGNAMEFPKEIKAHEESYFIQYNDFQTLQGGSLISYKGKGYIPLQDAAQFLSLSLSMDSGNLYLSNDNIEKPSNLVDELPKQSGNVEDTFRMNPIINTYAGLVVENTNHAQPIFSKNAHAKLYPASTTKVMTALLAIEKGSLQDIVKIGNGVKNVPSDSSKAGIKPGDVMTLEQLLYALMLPSGNDAAVAVAQHIGGTEQNFARMMTQRAKELGALHTNFTNAHGYHNKNLYTTASDLALIVGEAATHPEFLKIARTPYYLTSYLNKKGVRVMKSWSSTNEIINRNSAHYFPSIQAGKTGYTDLARHNLVSIAMNGDHQYIVVMLRGDRTKRYADTKKLLMEAYGKRTQLDRNKKTMTFNSFNHSIYLNNKLLDTKNDVFTKSNVTYISIDLFKNLSPSISTVYMSQTQELKATINKELLAFEPDTATIENGRMLVPARSFFEKVGLQLTWDEKTQTVQAFSEDTSITMKINNKDVYVNGTKIQLDVPATIRNGRTLIPIRFATEKTGNAVDWGVGRTIYLK</sequence>
<evidence type="ECO:0000313" key="10">
    <source>
        <dbReference type="EMBL" id="MFD1929309.1"/>
    </source>
</evidence>
<dbReference type="EMBL" id="JBHUGI010000034">
    <property type="protein sequence ID" value="MFD1929309.1"/>
    <property type="molecule type" value="Genomic_DNA"/>
</dbReference>
<dbReference type="Gene3D" id="3.40.710.10">
    <property type="entry name" value="DD-peptidase/beta-lactamase superfamily"/>
    <property type="match status" value="1"/>
</dbReference>
<dbReference type="PRINTS" id="PR00725">
    <property type="entry name" value="DADACBPTASE1"/>
</dbReference>
<dbReference type="SUPFAM" id="SSF56601">
    <property type="entry name" value="beta-lactamase/transpeptidase-like"/>
    <property type="match status" value="1"/>
</dbReference>
<dbReference type="InterPro" id="IPR012854">
    <property type="entry name" value="Cu_amine_oxidase-like_N"/>
</dbReference>
<dbReference type="PANTHER" id="PTHR21581">
    <property type="entry name" value="D-ALANYL-D-ALANINE CARBOXYPEPTIDASE"/>
    <property type="match status" value="1"/>
</dbReference>
<dbReference type="Proteomes" id="UP001597218">
    <property type="component" value="Unassembled WGS sequence"/>
</dbReference>
<evidence type="ECO:0000256" key="1">
    <source>
        <dbReference type="ARBA" id="ARBA00007164"/>
    </source>
</evidence>
<name>A0ABW4SLI7_9BACL</name>
<evidence type="ECO:0000256" key="3">
    <source>
        <dbReference type="ARBA" id="ARBA00022801"/>
    </source>
</evidence>
<evidence type="ECO:0000256" key="7">
    <source>
        <dbReference type="RuleBase" id="RU004016"/>
    </source>
</evidence>
<dbReference type="SUPFAM" id="SSF55383">
    <property type="entry name" value="Copper amine oxidase, domain N"/>
    <property type="match status" value="1"/>
</dbReference>